<comment type="subcellular location">
    <subcellularLocation>
        <location evidence="1">Cell inner membrane</location>
        <topology evidence="1">Single-pass membrane protein</topology>
        <orientation evidence="1">Periplasmic side</orientation>
    </subcellularLocation>
</comment>
<dbReference type="GO" id="GO:0098797">
    <property type="term" value="C:plasma membrane protein complex"/>
    <property type="evidence" value="ECO:0007669"/>
    <property type="project" value="TreeGrafter"/>
</dbReference>
<dbReference type="GO" id="GO:0015031">
    <property type="term" value="P:protein transport"/>
    <property type="evidence" value="ECO:0007669"/>
    <property type="project" value="UniProtKB-KW"/>
</dbReference>
<dbReference type="InterPro" id="IPR037682">
    <property type="entry name" value="TonB_C"/>
</dbReference>
<name>A0A316HES3_9SPHI</name>
<evidence type="ECO:0000313" key="12">
    <source>
        <dbReference type="EMBL" id="PWK70022.1"/>
    </source>
</evidence>
<evidence type="ECO:0000256" key="8">
    <source>
        <dbReference type="ARBA" id="ARBA00022989"/>
    </source>
</evidence>
<dbReference type="AlphaFoldDB" id="A0A316HES3"/>
<keyword evidence="8" id="KW-1133">Transmembrane helix</keyword>
<evidence type="ECO:0000313" key="13">
    <source>
        <dbReference type="Proteomes" id="UP000245678"/>
    </source>
</evidence>
<evidence type="ECO:0000256" key="7">
    <source>
        <dbReference type="ARBA" id="ARBA00022927"/>
    </source>
</evidence>
<evidence type="ECO:0000259" key="11">
    <source>
        <dbReference type="PROSITE" id="PS52015"/>
    </source>
</evidence>
<dbReference type="GO" id="GO:0015891">
    <property type="term" value="P:siderophore transport"/>
    <property type="evidence" value="ECO:0007669"/>
    <property type="project" value="InterPro"/>
</dbReference>
<protein>
    <submittedName>
        <fullName evidence="12">TonB family protein</fullName>
    </submittedName>
</protein>
<evidence type="ECO:0000256" key="6">
    <source>
        <dbReference type="ARBA" id="ARBA00022692"/>
    </source>
</evidence>
<keyword evidence="3" id="KW-0813">Transport</keyword>
<comment type="similarity">
    <text evidence="2">Belongs to the TonB family.</text>
</comment>
<dbReference type="InterPro" id="IPR006260">
    <property type="entry name" value="TonB/TolA_C"/>
</dbReference>
<dbReference type="InterPro" id="IPR051045">
    <property type="entry name" value="TonB-dependent_transducer"/>
</dbReference>
<feature type="chain" id="PRO_5016356740" evidence="10">
    <location>
        <begin position="20"/>
        <end position="323"/>
    </location>
</feature>
<sequence length="323" mass="35940">MKIIVIIFFLLAPVAGAFAQRQNVYFLKNNGKYVSTRDSADYIRIVRQPDSTSTVFDVLEFYSNGVHKLAGKSTRVDPPEFEGQCVTYYSNGKRQSLASYKNGVKMGADMEFYPNGRLYTQFLYTENTNNNTPDNADAYRVITNNDSLGIVQVADGNGYYKGYNNTFTSIEEEGPVKNGKRDGQWKGNFQDIGIAFTETYQDGVLISGTAVTKNGKISTYAKSRRGAPQFEGGLEQFASFLSKNIIYPISARKAGIEGRVILSFAIEEDGSLADIKVLHSVDESLDNEAVRVIKLSPKWQPATRFGLPVRELQFAIPVKFALK</sequence>
<keyword evidence="10" id="KW-0732">Signal</keyword>
<keyword evidence="9" id="KW-0472">Membrane</keyword>
<dbReference type="RefSeq" id="WP_109610101.1">
    <property type="nucleotide sequence ID" value="NZ_QGHA01000015.1"/>
</dbReference>
<dbReference type="PROSITE" id="PS52015">
    <property type="entry name" value="TONB_CTD"/>
    <property type="match status" value="1"/>
</dbReference>
<dbReference type="SUPFAM" id="SSF74653">
    <property type="entry name" value="TolA/TonB C-terminal domain"/>
    <property type="match status" value="1"/>
</dbReference>
<dbReference type="GO" id="GO:0031992">
    <property type="term" value="F:energy transducer activity"/>
    <property type="evidence" value="ECO:0007669"/>
    <property type="project" value="InterPro"/>
</dbReference>
<evidence type="ECO:0000256" key="5">
    <source>
        <dbReference type="ARBA" id="ARBA00022519"/>
    </source>
</evidence>
<evidence type="ECO:0000256" key="9">
    <source>
        <dbReference type="ARBA" id="ARBA00023136"/>
    </source>
</evidence>
<dbReference type="SUPFAM" id="SSF82185">
    <property type="entry name" value="Histone H3 K4-specific methyltransferase SET7/9 N-terminal domain"/>
    <property type="match status" value="1"/>
</dbReference>
<organism evidence="12 13">
    <name type="scientific">Mucilaginibacter oryzae</name>
    <dbReference type="NCBI Taxonomy" id="468058"/>
    <lineage>
        <taxon>Bacteria</taxon>
        <taxon>Pseudomonadati</taxon>
        <taxon>Bacteroidota</taxon>
        <taxon>Sphingobacteriia</taxon>
        <taxon>Sphingobacteriales</taxon>
        <taxon>Sphingobacteriaceae</taxon>
        <taxon>Mucilaginibacter</taxon>
    </lineage>
</organism>
<dbReference type="GO" id="GO:0055085">
    <property type="term" value="P:transmembrane transport"/>
    <property type="evidence" value="ECO:0007669"/>
    <property type="project" value="InterPro"/>
</dbReference>
<dbReference type="Proteomes" id="UP000245678">
    <property type="component" value="Unassembled WGS sequence"/>
</dbReference>
<evidence type="ECO:0000256" key="4">
    <source>
        <dbReference type="ARBA" id="ARBA00022475"/>
    </source>
</evidence>
<comment type="caution">
    <text evidence="12">The sequence shown here is derived from an EMBL/GenBank/DDBJ whole genome shotgun (WGS) entry which is preliminary data.</text>
</comment>
<feature type="domain" description="TonB C-terminal" evidence="11">
    <location>
        <begin position="232"/>
        <end position="323"/>
    </location>
</feature>
<dbReference type="PANTHER" id="PTHR33446">
    <property type="entry name" value="PROTEIN TONB-RELATED"/>
    <property type="match status" value="1"/>
</dbReference>
<evidence type="ECO:0000256" key="1">
    <source>
        <dbReference type="ARBA" id="ARBA00004383"/>
    </source>
</evidence>
<keyword evidence="5" id="KW-0997">Cell inner membrane</keyword>
<dbReference type="NCBIfam" id="TIGR01352">
    <property type="entry name" value="tonB_Cterm"/>
    <property type="match status" value="1"/>
</dbReference>
<keyword evidence="13" id="KW-1185">Reference proteome</keyword>
<reference evidence="12 13" key="1">
    <citation type="submission" date="2018-05" db="EMBL/GenBank/DDBJ databases">
        <title>Genomic Encyclopedia of Archaeal and Bacterial Type Strains, Phase II (KMG-II): from individual species to whole genera.</title>
        <authorList>
            <person name="Goeker M."/>
        </authorList>
    </citation>
    <scope>NUCLEOTIDE SEQUENCE [LARGE SCALE GENOMIC DNA]</scope>
    <source>
        <strain evidence="12 13">DSM 19975</strain>
    </source>
</reference>
<dbReference type="Gene3D" id="3.90.930.1">
    <property type="match status" value="1"/>
</dbReference>
<dbReference type="Pfam" id="PF03544">
    <property type="entry name" value="TonB_C"/>
    <property type="match status" value="1"/>
</dbReference>
<dbReference type="GO" id="GO:0030288">
    <property type="term" value="C:outer membrane-bounded periplasmic space"/>
    <property type="evidence" value="ECO:0007669"/>
    <property type="project" value="InterPro"/>
</dbReference>
<evidence type="ECO:0000256" key="3">
    <source>
        <dbReference type="ARBA" id="ARBA00022448"/>
    </source>
</evidence>
<gene>
    <name evidence="12" type="ORF">LX99_04675</name>
</gene>
<dbReference type="PANTHER" id="PTHR33446:SF2">
    <property type="entry name" value="PROTEIN TONB"/>
    <property type="match status" value="1"/>
</dbReference>
<proteinExistence type="inferred from homology"/>
<dbReference type="EMBL" id="QGHA01000015">
    <property type="protein sequence ID" value="PWK70022.1"/>
    <property type="molecule type" value="Genomic_DNA"/>
</dbReference>
<keyword evidence="7" id="KW-0653">Protein transport</keyword>
<evidence type="ECO:0000256" key="2">
    <source>
        <dbReference type="ARBA" id="ARBA00006555"/>
    </source>
</evidence>
<keyword evidence="4" id="KW-1003">Cell membrane</keyword>
<dbReference type="PRINTS" id="PR01374">
    <property type="entry name" value="TONBPROTEIN"/>
</dbReference>
<accession>A0A316HES3</accession>
<evidence type="ECO:0000256" key="10">
    <source>
        <dbReference type="SAM" id="SignalP"/>
    </source>
</evidence>
<keyword evidence="6" id="KW-0812">Transmembrane</keyword>
<dbReference type="InterPro" id="IPR003538">
    <property type="entry name" value="TonB"/>
</dbReference>
<feature type="signal peptide" evidence="10">
    <location>
        <begin position="1"/>
        <end position="19"/>
    </location>
</feature>
<dbReference type="Gene3D" id="3.30.1150.10">
    <property type="match status" value="1"/>
</dbReference>